<dbReference type="CDD" id="cd07262">
    <property type="entry name" value="VOC_like"/>
    <property type="match status" value="1"/>
</dbReference>
<sequence length="129" mass="13739">MISHVFIGANDLTRAAAFYGPIMEVFGCPLKFVDEERGWAVWTSPNGARPFVIVGRPFDGAATPGNGAMTALLAPSRAAVDEAYALALQNGGADQGPPGLRPQYHPDYYGAYVRDPEGAKLCFVTHAPE</sequence>
<gene>
    <name evidence="2" type="ORF">GGQ61_001439</name>
</gene>
<reference evidence="2 3" key="1">
    <citation type="submission" date="2020-08" db="EMBL/GenBank/DDBJ databases">
        <title>Genomic Encyclopedia of Type Strains, Phase IV (KMG-IV): sequencing the most valuable type-strain genomes for metagenomic binning, comparative biology and taxonomic classification.</title>
        <authorList>
            <person name="Goeker M."/>
        </authorList>
    </citation>
    <scope>NUCLEOTIDE SEQUENCE [LARGE SCALE GENOMIC DNA]</scope>
    <source>
        <strain evidence="2 3">DSM 21793</strain>
    </source>
</reference>
<evidence type="ECO:0000313" key="3">
    <source>
        <dbReference type="Proteomes" id="UP000530564"/>
    </source>
</evidence>
<dbReference type="EC" id="4.4.1.5" evidence="2"/>
<dbReference type="PANTHER" id="PTHR35006:SF1">
    <property type="entry name" value="BLL2941 PROTEIN"/>
    <property type="match status" value="1"/>
</dbReference>
<dbReference type="RefSeq" id="WP_183771073.1">
    <property type="nucleotide sequence ID" value="NZ_JACIDK010000002.1"/>
</dbReference>
<dbReference type="EMBL" id="JACIDK010000002">
    <property type="protein sequence ID" value="MBB3890722.1"/>
    <property type="molecule type" value="Genomic_DNA"/>
</dbReference>
<dbReference type="AlphaFoldDB" id="A0A839ZZW7"/>
<dbReference type="SUPFAM" id="SSF54593">
    <property type="entry name" value="Glyoxalase/Bleomycin resistance protein/Dihydroxybiphenyl dioxygenase"/>
    <property type="match status" value="1"/>
</dbReference>
<evidence type="ECO:0000313" key="2">
    <source>
        <dbReference type="EMBL" id="MBB3890722.1"/>
    </source>
</evidence>
<dbReference type="PROSITE" id="PS51819">
    <property type="entry name" value="VOC"/>
    <property type="match status" value="1"/>
</dbReference>
<dbReference type="GO" id="GO:0004462">
    <property type="term" value="F:lactoylglutathione lyase activity"/>
    <property type="evidence" value="ECO:0007669"/>
    <property type="project" value="UniProtKB-EC"/>
</dbReference>
<dbReference type="Gene3D" id="3.10.180.10">
    <property type="entry name" value="2,3-Dihydroxybiphenyl 1,2-Dioxygenase, domain 1"/>
    <property type="match status" value="1"/>
</dbReference>
<name>A0A839ZZW7_9CAUL</name>
<evidence type="ECO:0000259" key="1">
    <source>
        <dbReference type="PROSITE" id="PS51819"/>
    </source>
</evidence>
<dbReference type="InterPro" id="IPR037523">
    <property type="entry name" value="VOC_core"/>
</dbReference>
<accession>A0A839ZZW7</accession>
<dbReference type="PANTHER" id="PTHR35006">
    <property type="entry name" value="GLYOXALASE FAMILY PROTEIN (AFU_ORTHOLOGUE AFUA_5G14830)"/>
    <property type="match status" value="1"/>
</dbReference>
<proteinExistence type="predicted"/>
<dbReference type="InterPro" id="IPR029068">
    <property type="entry name" value="Glyas_Bleomycin-R_OHBP_Dase"/>
</dbReference>
<feature type="domain" description="VOC" evidence="1">
    <location>
        <begin position="1"/>
        <end position="126"/>
    </location>
</feature>
<organism evidence="2 3">
    <name type="scientific">Phenylobacterium haematophilum</name>
    <dbReference type="NCBI Taxonomy" id="98513"/>
    <lineage>
        <taxon>Bacteria</taxon>
        <taxon>Pseudomonadati</taxon>
        <taxon>Pseudomonadota</taxon>
        <taxon>Alphaproteobacteria</taxon>
        <taxon>Caulobacterales</taxon>
        <taxon>Caulobacteraceae</taxon>
        <taxon>Phenylobacterium</taxon>
    </lineage>
</organism>
<dbReference type="Proteomes" id="UP000530564">
    <property type="component" value="Unassembled WGS sequence"/>
</dbReference>
<protein>
    <submittedName>
        <fullName evidence="2">Lactoylglutathione lyase</fullName>
        <ecNumber evidence="2">4.4.1.5</ecNumber>
    </submittedName>
</protein>
<keyword evidence="3" id="KW-1185">Reference proteome</keyword>
<comment type="caution">
    <text evidence="2">The sequence shown here is derived from an EMBL/GenBank/DDBJ whole genome shotgun (WGS) entry which is preliminary data.</text>
</comment>
<dbReference type="InterPro" id="IPR004360">
    <property type="entry name" value="Glyas_Fos-R_dOase_dom"/>
</dbReference>
<dbReference type="Pfam" id="PF00903">
    <property type="entry name" value="Glyoxalase"/>
    <property type="match status" value="1"/>
</dbReference>
<keyword evidence="2" id="KW-0456">Lyase</keyword>